<keyword evidence="1" id="KW-1133">Transmembrane helix</keyword>
<evidence type="ECO:0000256" key="1">
    <source>
        <dbReference type="SAM" id="Phobius"/>
    </source>
</evidence>
<keyword evidence="1" id="KW-0812">Transmembrane</keyword>
<organism evidence="3 4">
    <name type="scientific">Manduca sexta</name>
    <name type="common">Tobacco hawkmoth</name>
    <name type="synonym">Tobacco hornworm</name>
    <dbReference type="NCBI Taxonomy" id="7130"/>
    <lineage>
        <taxon>Eukaryota</taxon>
        <taxon>Metazoa</taxon>
        <taxon>Ecdysozoa</taxon>
        <taxon>Arthropoda</taxon>
        <taxon>Hexapoda</taxon>
        <taxon>Insecta</taxon>
        <taxon>Pterygota</taxon>
        <taxon>Neoptera</taxon>
        <taxon>Endopterygota</taxon>
        <taxon>Lepidoptera</taxon>
        <taxon>Glossata</taxon>
        <taxon>Ditrysia</taxon>
        <taxon>Bombycoidea</taxon>
        <taxon>Sphingidae</taxon>
        <taxon>Sphinginae</taxon>
        <taxon>Sphingini</taxon>
        <taxon>Manduca</taxon>
    </lineage>
</organism>
<dbReference type="AlphaFoldDB" id="A0A921ZR69"/>
<keyword evidence="1" id="KW-0472">Membrane</keyword>
<accession>A0A921ZR69</accession>
<protein>
    <recommendedName>
        <fullName evidence="5">Osiris 18</fullName>
    </recommendedName>
</protein>
<dbReference type="OrthoDB" id="6819390at2759"/>
<evidence type="ECO:0000256" key="2">
    <source>
        <dbReference type="SAM" id="SignalP"/>
    </source>
</evidence>
<sequence>MRVLAAILTLACACHLHALQPPLLPRFINSIIGGNHHVQQIFSCAQQLGPIKCLNAFSAWRAHRALETLTQKRNAQFNLIADIDKFSWKQYGNVSDEQLYSQLCDGAERLLQKRSLQLSVPGYLFKLESKGNGTLNVDMLQNADKEIEAGRGSKKKFTKMFYKIVPFLVLPGLLMSAVLPFILPALKMMTIGAGMLNNMALTGAVFTLLRNNAFNDKYEHKVLYVNAGYKNEKHAPLHFTEGHPTNVQYDIAYAKSHKDERHENNEYSIDENVETIEEVPINPNWINKYSGNKYYKVIEHKVEQKIG</sequence>
<dbReference type="Pfam" id="PF07898">
    <property type="entry name" value="DUF1676"/>
    <property type="match status" value="1"/>
</dbReference>
<feature type="transmembrane region" description="Helical" evidence="1">
    <location>
        <begin position="164"/>
        <end position="186"/>
    </location>
</feature>
<comment type="caution">
    <text evidence="3">The sequence shown here is derived from an EMBL/GenBank/DDBJ whole genome shotgun (WGS) entry which is preliminary data.</text>
</comment>
<reference evidence="3" key="2">
    <citation type="submission" date="2020-12" db="EMBL/GenBank/DDBJ databases">
        <authorList>
            <person name="Kanost M."/>
        </authorList>
    </citation>
    <scope>NUCLEOTIDE SEQUENCE</scope>
</reference>
<feature type="chain" id="PRO_5036979244" description="Osiris 18" evidence="2">
    <location>
        <begin position="19"/>
        <end position="307"/>
    </location>
</feature>
<reference evidence="3" key="1">
    <citation type="journal article" date="2016" name="Insect Biochem. Mol. Biol.">
        <title>Multifaceted biological insights from a draft genome sequence of the tobacco hornworm moth, Manduca sexta.</title>
        <authorList>
            <person name="Kanost M.R."/>
            <person name="Arrese E.L."/>
            <person name="Cao X."/>
            <person name="Chen Y.R."/>
            <person name="Chellapilla S."/>
            <person name="Goldsmith M.R."/>
            <person name="Grosse-Wilde E."/>
            <person name="Heckel D.G."/>
            <person name="Herndon N."/>
            <person name="Jiang H."/>
            <person name="Papanicolaou A."/>
            <person name="Qu J."/>
            <person name="Soulages J.L."/>
            <person name="Vogel H."/>
            <person name="Walters J."/>
            <person name="Waterhouse R.M."/>
            <person name="Ahn S.J."/>
            <person name="Almeida F.C."/>
            <person name="An C."/>
            <person name="Aqrawi P."/>
            <person name="Bretschneider A."/>
            <person name="Bryant W.B."/>
            <person name="Bucks S."/>
            <person name="Chao H."/>
            <person name="Chevignon G."/>
            <person name="Christen J.M."/>
            <person name="Clarke D.F."/>
            <person name="Dittmer N.T."/>
            <person name="Ferguson L.C.F."/>
            <person name="Garavelou S."/>
            <person name="Gordon K.H.J."/>
            <person name="Gunaratna R.T."/>
            <person name="Han Y."/>
            <person name="Hauser F."/>
            <person name="He Y."/>
            <person name="Heidel-Fischer H."/>
            <person name="Hirsh A."/>
            <person name="Hu Y."/>
            <person name="Jiang H."/>
            <person name="Kalra D."/>
            <person name="Klinner C."/>
            <person name="Konig C."/>
            <person name="Kovar C."/>
            <person name="Kroll A.R."/>
            <person name="Kuwar S.S."/>
            <person name="Lee S.L."/>
            <person name="Lehman R."/>
            <person name="Li K."/>
            <person name="Li Z."/>
            <person name="Liang H."/>
            <person name="Lovelace S."/>
            <person name="Lu Z."/>
            <person name="Mansfield J.H."/>
            <person name="McCulloch K.J."/>
            <person name="Mathew T."/>
            <person name="Morton B."/>
            <person name="Muzny D.M."/>
            <person name="Neunemann D."/>
            <person name="Ongeri F."/>
            <person name="Pauchet Y."/>
            <person name="Pu L.L."/>
            <person name="Pyrousis I."/>
            <person name="Rao X.J."/>
            <person name="Redding A."/>
            <person name="Roesel C."/>
            <person name="Sanchez-Gracia A."/>
            <person name="Schaack S."/>
            <person name="Shukla A."/>
            <person name="Tetreau G."/>
            <person name="Wang Y."/>
            <person name="Xiong G.H."/>
            <person name="Traut W."/>
            <person name="Walsh T.K."/>
            <person name="Worley K.C."/>
            <person name="Wu D."/>
            <person name="Wu W."/>
            <person name="Wu Y.Q."/>
            <person name="Zhang X."/>
            <person name="Zou Z."/>
            <person name="Zucker H."/>
            <person name="Briscoe A.D."/>
            <person name="Burmester T."/>
            <person name="Clem R.J."/>
            <person name="Feyereisen R."/>
            <person name="Grimmelikhuijzen C.J.P."/>
            <person name="Hamodrakas S.J."/>
            <person name="Hansson B.S."/>
            <person name="Huguet E."/>
            <person name="Jermiin L.S."/>
            <person name="Lan Q."/>
            <person name="Lehman H.K."/>
            <person name="Lorenzen M."/>
            <person name="Merzendorfer H."/>
            <person name="Michalopoulos I."/>
            <person name="Morton D.B."/>
            <person name="Muthukrishnan S."/>
            <person name="Oakeshott J.G."/>
            <person name="Palmer W."/>
            <person name="Park Y."/>
            <person name="Passarelli A.L."/>
            <person name="Rozas J."/>
            <person name="Schwartz L.M."/>
            <person name="Smith W."/>
            <person name="Southgate A."/>
            <person name="Vilcinskas A."/>
            <person name="Vogt R."/>
            <person name="Wang P."/>
            <person name="Werren J."/>
            <person name="Yu X.Q."/>
            <person name="Zhou J.J."/>
            <person name="Brown S.J."/>
            <person name="Scherer S.E."/>
            <person name="Richards S."/>
            <person name="Blissard G.W."/>
        </authorList>
    </citation>
    <scope>NUCLEOTIDE SEQUENCE</scope>
</reference>
<dbReference type="Proteomes" id="UP000791440">
    <property type="component" value="Unassembled WGS sequence"/>
</dbReference>
<evidence type="ECO:0008006" key="5">
    <source>
        <dbReference type="Google" id="ProtNLM"/>
    </source>
</evidence>
<proteinExistence type="predicted"/>
<evidence type="ECO:0000313" key="4">
    <source>
        <dbReference type="Proteomes" id="UP000791440"/>
    </source>
</evidence>
<keyword evidence="4" id="KW-1185">Reference proteome</keyword>
<name>A0A921ZR69_MANSE</name>
<keyword evidence="2" id="KW-0732">Signal</keyword>
<feature type="signal peptide" evidence="2">
    <location>
        <begin position="1"/>
        <end position="18"/>
    </location>
</feature>
<dbReference type="InterPro" id="IPR012464">
    <property type="entry name" value="DUF1676"/>
</dbReference>
<gene>
    <name evidence="3" type="ORF">O3G_MSEX012613</name>
</gene>
<evidence type="ECO:0000313" key="3">
    <source>
        <dbReference type="EMBL" id="KAG6461417.1"/>
    </source>
</evidence>
<dbReference type="EMBL" id="JH668744">
    <property type="protein sequence ID" value="KAG6461417.1"/>
    <property type="molecule type" value="Genomic_DNA"/>
</dbReference>